<comment type="caution">
    <text evidence="1">The sequence shown here is derived from an EMBL/GenBank/DDBJ whole genome shotgun (WGS) entry which is preliminary data.</text>
</comment>
<dbReference type="PATRIC" id="fig|33934.7.peg.938"/>
<name>A0A178T4I3_9BACL</name>
<protein>
    <submittedName>
        <fullName evidence="1">Uncharacterized protein</fullName>
    </submittedName>
</protein>
<gene>
    <name evidence="1" type="ORF">TAF16_2585</name>
</gene>
<dbReference type="EMBL" id="LUCQ01000163">
    <property type="protein sequence ID" value="OAO76396.1"/>
    <property type="molecule type" value="Genomic_DNA"/>
</dbReference>
<dbReference type="Proteomes" id="UP000078336">
    <property type="component" value="Unassembled WGS sequence"/>
</dbReference>
<evidence type="ECO:0000313" key="1">
    <source>
        <dbReference type="EMBL" id="OAO76396.1"/>
    </source>
</evidence>
<evidence type="ECO:0000313" key="2">
    <source>
        <dbReference type="Proteomes" id="UP000078336"/>
    </source>
</evidence>
<organism evidence="1 2">
    <name type="scientific">Anoxybacillus flavithermus</name>
    <dbReference type="NCBI Taxonomy" id="33934"/>
    <lineage>
        <taxon>Bacteria</taxon>
        <taxon>Bacillati</taxon>
        <taxon>Bacillota</taxon>
        <taxon>Bacilli</taxon>
        <taxon>Bacillales</taxon>
        <taxon>Anoxybacillaceae</taxon>
        <taxon>Anoxybacillus</taxon>
    </lineage>
</organism>
<reference evidence="1 2" key="1">
    <citation type="submission" date="2016-03" db="EMBL/GenBank/DDBJ databases">
        <title>Spore heat resistance.</title>
        <authorList>
            <person name="Boekhorst J."/>
            <person name="Berendsen E.M."/>
            <person name="Wells-Bennik M.H."/>
            <person name="Kuipers O.P."/>
        </authorList>
    </citation>
    <scope>NUCLEOTIDE SEQUENCE [LARGE SCALE GENOMIC DNA]</scope>
    <source>
        <strain evidence="1 2">AF16</strain>
    </source>
</reference>
<proteinExistence type="predicted"/>
<dbReference type="AlphaFoldDB" id="A0A178T4I3"/>
<keyword evidence="2" id="KW-1185">Reference proteome</keyword>
<dbReference type="RefSeq" id="WP_231110122.1">
    <property type="nucleotide sequence ID" value="NZ_JABJUR010000018.1"/>
</dbReference>
<accession>A0A178T4I3</accession>
<sequence>MFKKIRFRLTLLFTGLIVIFLISFTVLSYSLLLSLITNKQKQQVIALAEAEYAEHKDDLFYWYYYTKNERSKKARNDYLEYNPEAPFFYYVIT</sequence>